<dbReference type="InterPro" id="IPR005161">
    <property type="entry name" value="Ku_N"/>
</dbReference>
<dbReference type="Gene3D" id="1.25.40.240">
    <property type="entry name" value="Ku, C-terminal domain"/>
    <property type="match status" value="1"/>
</dbReference>
<evidence type="ECO:0000256" key="6">
    <source>
        <dbReference type="ARBA" id="ARBA00021792"/>
    </source>
</evidence>
<evidence type="ECO:0000256" key="12">
    <source>
        <dbReference type="ARBA" id="ARBA00022840"/>
    </source>
</evidence>
<dbReference type="PANTHER" id="PTHR12604:SF4">
    <property type="entry name" value="X-RAY REPAIR CROSS-COMPLEMENTING PROTEIN 5"/>
    <property type="match status" value="1"/>
</dbReference>
<dbReference type="InterPro" id="IPR014893">
    <property type="entry name" value="Ku_PK_bind"/>
</dbReference>
<dbReference type="GO" id="GO:0003684">
    <property type="term" value="F:damaged DNA binding"/>
    <property type="evidence" value="ECO:0007669"/>
    <property type="project" value="InterPro"/>
</dbReference>
<keyword evidence="13" id="KW-0779">Telomere</keyword>
<dbReference type="GO" id="GO:0043564">
    <property type="term" value="C:Ku70:Ku80 complex"/>
    <property type="evidence" value="ECO:0007669"/>
    <property type="project" value="InterPro"/>
</dbReference>
<evidence type="ECO:0000256" key="2">
    <source>
        <dbReference type="ARBA" id="ARBA00004574"/>
    </source>
</evidence>
<dbReference type="PANTHER" id="PTHR12604">
    <property type="entry name" value="KU AUTOANTIGEN DNA HELICASE"/>
    <property type="match status" value="1"/>
</dbReference>
<evidence type="ECO:0000256" key="10">
    <source>
        <dbReference type="ARBA" id="ARBA00022801"/>
    </source>
</evidence>
<dbReference type="Gene3D" id="3.40.50.410">
    <property type="entry name" value="von Willebrand factor, type A domain"/>
    <property type="match status" value="1"/>
</dbReference>
<dbReference type="PROSITE" id="PS50234">
    <property type="entry name" value="VWFA"/>
    <property type="match status" value="1"/>
</dbReference>
<dbReference type="FunFam" id="1.10.1600.10:FF:000002">
    <property type="entry name" value="X-ray repair cross-complementing protein 5"/>
    <property type="match status" value="1"/>
</dbReference>
<dbReference type="PIRSF" id="PIRSF016570">
    <property type="entry name" value="Ku80"/>
    <property type="match status" value="1"/>
</dbReference>
<evidence type="ECO:0000256" key="18">
    <source>
        <dbReference type="ARBA" id="ARBA00024890"/>
    </source>
</evidence>
<feature type="region of interest" description="Disordered" evidence="21">
    <location>
        <begin position="275"/>
        <end position="309"/>
    </location>
</feature>
<dbReference type="AlphaFoldDB" id="A0A2V5H2X8"/>
<keyword evidence="14" id="KW-0238">DNA-binding</keyword>
<sequence length="737" mass="82230">MADKEATVYIVDLGRSMGKRYHDREVTDLEWAMQYVWDRISGTVATGRKTAGIGMIGLRTDDTSNDLEDDADFANISVFSGIKQFLMPDIRELSEKIVPSKTNKGDAISAIVLAIQMIIIHCKKLKYKRRIVLVTDGKGPMNTDSLSEITKKIKEDNIELIILFVADAPPVSVRGPDFDDPDYGVKEEDKDPQKAENEAILRSLAEDCDGAYGTLEQAVAELQIPRVKSVRVTATFKGFLQLGNPEEYDTALRIPVERYFRTHAAKPPSASQFVLRSDLAASQEQPESSATAAAAAQESQPADGNSLTNVRNLRAYQVPDEEAPGGKRDVELGDLAKGYEYGRTAVHISETDLNITTLETFAALELLGFIQSDRYDRYMHLSTTNIIIAQRANDKAALALSSFIHALFELECYAVARLVVKENKPPIVVLLAPSIEPDYECLLEAQLPFAEDVRTYRFPPLDKVLTVSGKVVTQHRNLPNEDLMDAMEKYVLGMELNDTDENGDPVDTLPIEDSFSPVLHRTDAAIRFRAIHPNKPIPPPSETLTKFSNPPQDLVEKSQPQLEKLIAVAGVKKVPPKAKGRKRTRETEKPLSGLDVDALLHQEKRAKISPNNAIPEFKQTVAQAENIETIKEAVKQMSAILEDQIRHSLGDANYDRVTEGMGTMREELLAYEEPALYNDFLRQLKEKVLQERLGGDRRELWWLIRRSRLGLIDRAQSDQSEVTEEEAKAFMSASAAN</sequence>
<evidence type="ECO:0000256" key="13">
    <source>
        <dbReference type="ARBA" id="ARBA00022895"/>
    </source>
</evidence>
<evidence type="ECO:0000256" key="8">
    <source>
        <dbReference type="ARBA" id="ARBA00022741"/>
    </source>
</evidence>
<evidence type="ECO:0000256" key="9">
    <source>
        <dbReference type="ARBA" id="ARBA00022763"/>
    </source>
</evidence>
<feature type="compositionally biased region" description="Basic and acidic residues" evidence="21">
    <location>
        <begin position="183"/>
        <end position="195"/>
    </location>
</feature>
<dbReference type="OMA" id="WAMQYVW"/>
<dbReference type="Pfam" id="PF08785">
    <property type="entry name" value="Ku_PK_bind"/>
    <property type="match status" value="1"/>
</dbReference>
<keyword evidence="16" id="KW-0234">DNA repair</keyword>
<keyword evidence="15" id="KW-0233">DNA recombination</keyword>
<dbReference type="EC" id="3.6.4.12" evidence="5"/>
<comment type="subcellular location">
    <subcellularLocation>
        <location evidence="2">Chromosome</location>
        <location evidence="2">Telomere</location>
    </subcellularLocation>
    <subcellularLocation>
        <location evidence="1">Nucleus</location>
    </subcellularLocation>
</comment>
<comment type="similarity">
    <text evidence="3">Belongs to the ku80 family.</text>
</comment>
<dbReference type="CDD" id="cd00873">
    <property type="entry name" value="KU80"/>
    <property type="match status" value="1"/>
</dbReference>
<keyword evidence="9" id="KW-0227">DNA damage</keyword>
<evidence type="ECO:0000256" key="20">
    <source>
        <dbReference type="ARBA" id="ARBA00047995"/>
    </source>
</evidence>
<dbReference type="GO" id="GO:0006303">
    <property type="term" value="P:double-strand break repair via nonhomologous end joining"/>
    <property type="evidence" value="ECO:0007669"/>
    <property type="project" value="InterPro"/>
</dbReference>
<dbReference type="Gene3D" id="2.40.290.10">
    <property type="match status" value="1"/>
</dbReference>
<comment type="function">
    <text evidence="18">Single-stranded DNA-dependent ATP-dependent helicase. Involved in non-homologous end joining (NHEJ) DNA double strand break repair. DNA-binding is sequence-independent but has a high affinity to nicks in double-stranded DNA and to the ends of duplex DNA. Binds to naturally occurring chromosomal ends, and therefore provides chromosomal end protection. Required also for telomere recombination to repair telomeric ends in the absence of telomerase. KU70, of the KU70/KU80 heterodimer, binds to the stem loop of TLC1, the RNA component of telomerase. Involved in telomere maintenance. Interacts with telomeric repeats and subtelomeric sequences thereby controlling telomere length and protecting against subtelomeric rearrangement. Maintains telomeric chromatin, which is involved in silencing the expression of genes located at the telomere. Required for mating-type switching.</text>
</comment>
<proteinExistence type="inferred from homology"/>
<dbReference type="FunFam" id="3.40.50.410:FF:000073">
    <property type="entry name" value="ATP-dependent DNA helicase II subunit 2"/>
    <property type="match status" value="1"/>
</dbReference>
<dbReference type="Proteomes" id="UP000249829">
    <property type="component" value="Unassembled WGS sequence"/>
</dbReference>
<feature type="compositionally biased region" description="Low complexity" evidence="21">
    <location>
        <begin position="280"/>
        <end position="302"/>
    </location>
</feature>
<dbReference type="SMART" id="SM00559">
    <property type="entry name" value="Ku78"/>
    <property type="match status" value="1"/>
</dbReference>
<keyword evidence="10" id="KW-0378">Hydrolase</keyword>
<keyword evidence="8" id="KW-0547">Nucleotide-binding</keyword>
<evidence type="ECO:0000256" key="4">
    <source>
        <dbReference type="ARBA" id="ARBA00011584"/>
    </source>
</evidence>
<dbReference type="GO" id="GO:0006310">
    <property type="term" value="P:DNA recombination"/>
    <property type="evidence" value="ECO:0007669"/>
    <property type="project" value="UniProtKB-KW"/>
</dbReference>
<reference evidence="23 24" key="1">
    <citation type="submission" date="2018-02" db="EMBL/GenBank/DDBJ databases">
        <title>The genomes of Aspergillus section Nigri reveals drivers in fungal speciation.</title>
        <authorList>
            <consortium name="DOE Joint Genome Institute"/>
            <person name="Vesth T.C."/>
            <person name="Nybo J."/>
            <person name="Theobald S."/>
            <person name="Brandl J."/>
            <person name="Frisvad J.C."/>
            <person name="Nielsen K.F."/>
            <person name="Lyhne E.K."/>
            <person name="Kogle M.E."/>
            <person name="Kuo A."/>
            <person name="Riley R."/>
            <person name="Clum A."/>
            <person name="Nolan M."/>
            <person name="Lipzen A."/>
            <person name="Salamov A."/>
            <person name="Henrissat B."/>
            <person name="Wiebenga A."/>
            <person name="De vries R.P."/>
            <person name="Grigoriev I.V."/>
            <person name="Mortensen U.H."/>
            <person name="Andersen M.R."/>
            <person name="Baker S.E."/>
        </authorList>
    </citation>
    <scope>NUCLEOTIDE SEQUENCE [LARGE SCALE GENOMIC DNA]</scope>
    <source>
        <strain evidence="23 24">CBS 115571</strain>
    </source>
</reference>
<evidence type="ECO:0000313" key="23">
    <source>
        <dbReference type="EMBL" id="PYI18305.1"/>
    </source>
</evidence>
<evidence type="ECO:0000256" key="15">
    <source>
        <dbReference type="ARBA" id="ARBA00023172"/>
    </source>
</evidence>
<dbReference type="Pfam" id="PF03731">
    <property type="entry name" value="Ku_N"/>
    <property type="match status" value="1"/>
</dbReference>
<dbReference type="SUPFAM" id="SSF53300">
    <property type="entry name" value="vWA-like"/>
    <property type="match status" value="1"/>
</dbReference>
<dbReference type="STRING" id="1450538.A0A2V5H2X8"/>
<feature type="region of interest" description="Disordered" evidence="21">
    <location>
        <begin position="174"/>
        <end position="195"/>
    </location>
</feature>
<dbReference type="GO" id="GO:0003690">
    <property type="term" value="F:double-stranded DNA binding"/>
    <property type="evidence" value="ECO:0007669"/>
    <property type="project" value="TreeGrafter"/>
</dbReference>
<organism evidence="23 24">
    <name type="scientific">Aspergillus violaceofuscus (strain CBS 115571)</name>
    <dbReference type="NCBI Taxonomy" id="1450538"/>
    <lineage>
        <taxon>Eukaryota</taxon>
        <taxon>Fungi</taxon>
        <taxon>Dikarya</taxon>
        <taxon>Ascomycota</taxon>
        <taxon>Pezizomycotina</taxon>
        <taxon>Eurotiomycetes</taxon>
        <taxon>Eurotiomycetidae</taxon>
        <taxon>Eurotiales</taxon>
        <taxon>Aspergillaceae</taxon>
        <taxon>Aspergillus</taxon>
    </lineage>
</organism>
<dbReference type="InterPro" id="IPR006164">
    <property type="entry name" value="DNA_bd_Ku70/Ku80"/>
</dbReference>
<dbReference type="GO" id="GO:0000781">
    <property type="term" value="C:chromosome, telomeric region"/>
    <property type="evidence" value="ECO:0007669"/>
    <property type="project" value="UniProtKB-SubCell"/>
</dbReference>
<dbReference type="Gene3D" id="1.10.1600.10">
    <property type="match status" value="1"/>
</dbReference>
<accession>A0A2V5H2X8</accession>
<dbReference type="GO" id="GO:0016787">
    <property type="term" value="F:hydrolase activity"/>
    <property type="evidence" value="ECO:0007669"/>
    <property type="project" value="UniProtKB-KW"/>
</dbReference>
<evidence type="ECO:0000256" key="21">
    <source>
        <dbReference type="SAM" id="MobiDB-lite"/>
    </source>
</evidence>
<dbReference type="InterPro" id="IPR002035">
    <property type="entry name" value="VWF_A"/>
</dbReference>
<dbReference type="InterPro" id="IPR036465">
    <property type="entry name" value="vWFA_dom_sf"/>
</dbReference>
<dbReference type="InterPro" id="IPR036494">
    <property type="entry name" value="Ku_C_sf"/>
</dbReference>
<dbReference type="SUPFAM" id="SSF101420">
    <property type="entry name" value="C-terminal domain of Ku80"/>
    <property type="match status" value="1"/>
</dbReference>
<dbReference type="InterPro" id="IPR016194">
    <property type="entry name" value="SPOC-like_C_dom_sf"/>
</dbReference>
<feature type="domain" description="VWFA" evidence="22">
    <location>
        <begin position="6"/>
        <end position="167"/>
    </location>
</feature>
<evidence type="ECO:0000256" key="3">
    <source>
        <dbReference type="ARBA" id="ARBA00007726"/>
    </source>
</evidence>
<keyword evidence="24" id="KW-1185">Reference proteome</keyword>
<dbReference type="GO" id="GO:0003678">
    <property type="term" value="F:DNA helicase activity"/>
    <property type="evidence" value="ECO:0007669"/>
    <property type="project" value="UniProtKB-EC"/>
</dbReference>
<evidence type="ECO:0000256" key="7">
    <source>
        <dbReference type="ARBA" id="ARBA00022454"/>
    </source>
</evidence>
<evidence type="ECO:0000259" key="22">
    <source>
        <dbReference type="PROSITE" id="PS50234"/>
    </source>
</evidence>
<evidence type="ECO:0000256" key="1">
    <source>
        <dbReference type="ARBA" id="ARBA00004123"/>
    </source>
</evidence>
<evidence type="ECO:0000256" key="19">
    <source>
        <dbReference type="ARBA" id="ARBA00031847"/>
    </source>
</evidence>
<dbReference type="FunFam" id="2.40.290.10:FF:000008">
    <property type="entry name" value="ATP-dependent DNA helicase II subunit 2"/>
    <property type="match status" value="1"/>
</dbReference>
<keyword evidence="7" id="KW-0158">Chromosome</keyword>
<gene>
    <name evidence="23" type="ORF">BO99DRAFT_335822</name>
</gene>
<name>A0A2V5H2X8_ASPV1</name>
<dbReference type="GO" id="GO:0000723">
    <property type="term" value="P:telomere maintenance"/>
    <property type="evidence" value="ECO:0007669"/>
    <property type="project" value="InterPro"/>
</dbReference>
<protein>
    <recommendedName>
        <fullName evidence="6">ATP-dependent DNA helicase II subunit 2</fullName>
        <ecNumber evidence="5">3.6.4.12</ecNumber>
    </recommendedName>
    <alternativeName>
        <fullName evidence="19">ATP-dependent DNA helicase II subunit Ku80</fullName>
    </alternativeName>
</protein>
<evidence type="ECO:0000256" key="17">
    <source>
        <dbReference type="ARBA" id="ARBA00023242"/>
    </source>
</evidence>
<evidence type="ECO:0000256" key="11">
    <source>
        <dbReference type="ARBA" id="ARBA00022806"/>
    </source>
</evidence>
<dbReference type="SUPFAM" id="SSF100939">
    <property type="entry name" value="SPOC domain-like"/>
    <property type="match status" value="1"/>
</dbReference>
<keyword evidence="11" id="KW-0347">Helicase</keyword>
<evidence type="ECO:0000313" key="24">
    <source>
        <dbReference type="Proteomes" id="UP000249829"/>
    </source>
</evidence>
<dbReference type="InterPro" id="IPR024193">
    <property type="entry name" value="Ku80"/>
</dbReference>
<dbReference type="GO" id="GO:0005524">
    <property type="term" value="F:ATP binding"/>
    <property type="evidence" value="ECO:0007669"/>
    <property type="project" value="UniProtKB-KW"/>
</dbReference>
<keyword evidence="17" id="KW-0539">Nucleus</keyword>
<comment type="catalytic activity">
    <reaction evidence="20">
        <text>ATP + H2O = ADP + phosphate + H(+)</text>
        <dbReference type="Rhea" id="RHEA:13065"/>
        <dbReference type="ChEBI" id="CHEBI:15377"/>
        <dbReference type="ChEBI" id="CHEBI:15378"/>
        <dbReference type="ChEBI" id="CHEBI:30616"/>
        <dbReference type="ChEBI" id="CHEBI:43474"/>
        <dbReference type="ChEBI" id="CHEBI:456216"/>
        <dbReference type="EC" id="3.6.4.12"/>
    </reaction>
</comment>
<evidence type="ECO:0000256" key="5">
    <source>
        <dbReference type="ARBA" id="ARBA00012551"/>
    </source>
</evidence>
<dbReference type="GO" id="GO:0042162">
    <property type="term" value="F:telomeric DNA binding"/>
    <property type="evidence" value="ECO:0007669"/>
    <property type="project" value="InterPro"/>
</dbReference>
<dbReference type="EMBL" id="KZ825146">
    <property type="protein sequence ID" value="PYI18305.1"/>
    <property type="molecule type" value="Genomic_DNA"/>
</dbReference>
<evidence type="ECO:0000256" key="16">
    <source>
        <dbReference type="ARBA" id="ARBA00023204"/>
    </source>
</evidence>
<dbReference type="FunFam" id="1.25.40.240:FF:000002">
    <property type="entry name" value="ATP-dependent DNA helicase II subunit 2"/>
    <property type="match status" value="1"/>
</dbReference>
<dbReference type="Pfam" id="PF02735">
    <property type="entry name" value="Ku"/>
    <property type="match status" value="1"/>
</dbReference>
<keyword evidence="12" id="KW-0067">ATP-binding</keyword>
<evidence type="ECO:0000256" key="14">
    <source>
        <dbReference type="ARBA" id="ARBA00023125"/>
    </source>
</evidence>
<comment type="subunit">
    <text evidence="4">Heterodimer of Ku70 and Ku80.</text>
</comment>